<dbReference type="PRINTS" id="PR01391">
    <property type="entry name" value="BINARYTOXINB"/>
</dbReference>
<dbReference type="Gene3D" id="3.10.20.110">
    <property type="match status" value="1"/>
</dbReference>
<dbReference type="InterPro" id="IPR027439">
    <property type="entry name" value="PA_heptamer_dom"/>
</dbReference>
<evidence type="ECO:0000259" key="1">
    <source>
        <dbReference type="PROSITE" id="PS51820"/>
    </source>
</evidence>
<dbReference type="Gene3D" id="2.60.120.240">
    <property type="entry name" value="Protective antigen, heptamerisation domain"/>
    <property type="match status" value="1"/>
</dbReference>
<dbReference type="GO" id="GO:0005576">
    <property type="term" value="C:extracellular region"/>
    <property type="evidence" value="ECO:0007669"/>
    <property type="project" value="InterPro"/>
</dbReference>
<dbReference type="InterPro" id="IPR037524">
    <property type="entry name" value="PA14/GLEYA"/>
</dbReference>
<organism evidence="2 3">
    <name type="scientific">Bacillus thuringiensis serovar mexicanensis</name>
    <dbReference type="NCBI Taxonomy" id="180868"/>
    <lineage>
        <taxon>Bacteria</taxon>
        <taxon>Bacillati</taxon>
        <taxon>Bacillota</taxon>
        <taxon>Bacilli</taxon>
        <taxon>Bacillales</taxon>
        <taxon>Bacillaceae</taxon>
        <taxon>Bacillus</taxon>
        <taxon>Bacillus cereus group</taxon>
    </lineage>
</organism>
<dbReference type="InterPro" id="IPR035088">
    <property type="entry name" value="PA_Ca-bd"/>
</dbReference>
<accession>A0A242VXW6</accession>
<name>A0A242VXW6_BACTU</name>
<dbReference type="Pfam" id="PF07691">
    <property type="entry name" value="PA14"/>
    <property type="match status" value="1"/>
</dbReference>
<dbReference type="Pfam" id="PF17476">
    <property type="entry name" value="Binary_toxB_3"/>
    <property type="match status" value="1"/>
</dbReference>
<dbReference type="Pfam" id="PF17475">
    <property type="entry name" value="Binary_toxB_2"/>
    <property type="match status" value="1"/>
</dbReference>
<reference evidence="2 3" key="1">
    <citation type="submission" date="2016-10" db="EMBL/GenBank/DDBJ databases">
        <title>Comparative genomics of Bacillus thuringiensis reveals a path to pathogens against multiple invertebrate hosts.</title>
        <authorList>
            <person name="Zheng J."/>
            <person name="Gao Q."/>
            <person name="Liu H."/>
            <person name="Peng D."/>
            <person name="Ruan L."/>
            <person name="Sun M."/>
        </authorList>
    </citation>
    <scope>NUCLEOTIDE SEQUENCE [LARGE SCALE GENOMIC DNA]</scope>
    <source>
        <strain evidence="2">BGSC 4AC1</strain>
    </source>
</reference>
<protein>
    <submittedName>
        <fullName evidence="2">Iota toxin protein Ib</fullName>
    </submittedName>
</protein>
<dbReference type="EMBL" id="NFCF01000116">
    <property type="protein sequence ID" value="OTW44059.1"/>
    <property type="molecule type" value="Genomic_DNA"/>
</dbReference>
<dbReference type="SUPFAM" id="SSF56988">
    <property type="entry name" value="Anthrax protective antigen"/>
    <property type="match status" value="1"/>
</dbReference>
<dbReference type="Gene3D" id="2.60.40.1790">
    <property type="entry name" value="Fungal immunomodulatory protein Fve"/>
    <property type="match status" value="1"/>
</dbReference>
<dbReference type="InterPro" id="IPR035331">
    <property type="entry name" value="Binary_toxB_3"/>
</dbReference>
<dbReference type="AlphaFoldDB" id="A0A242VXW6"/>
<gene>
    <name evidence="2" type="ORF">BK699_33310</name>
</gene>
<dbReference type="Gene3D" id="3.90.182.10">
    <property type="entry name" value="Toxin - Anthrax Protective Antigen,domain 1"/>
    <property type="match status" value="1"/>
</dbReference>
<comment type="caution">
    <text evidence="2">The sequence shown here is derived from an EMBL/GenBank/DDBJ whole genome shotgun (WGS) entry which is preliminary data.</text>
</comment>
<dbReference type="SMART" id="SM00758">
    <property type="entry name" value="PA14"/>
    <property type="match status" value="1"/>
</dbReference>
<dbReference type="GO" id="GO:0051260">
    <property type="term" value="P:protein homooligomerization"/>
    <property type="evidence" value="ECO:0007669"/>
    <property type="project" value="InterPro"/>
</dbReference>
<dbReference type="RefSeq" id="WP_000769760.1">
    <property type="nucleotide sequence ID" value="NZ_NFCF01000116.1"/>
</dbReference>
<dbReference type="PROSITE" id="PS51820">
    <property type="entry name" value="PA14"/>
    <property type="match status" value="1"/>
</dbReference>
<dbReference type="SMR" id="A0A242VXW6"/>
<feature type="domain" description="PA14" evidence="1">
    <location>
        <begin position="44"/>
        <end position="180"/>
    </location>
</feature>
<dbReference type="Pfam" id="PF03495">
    <property type="entry name" value="Binary_toxB"/>
    <property type="match status" value="1"/>
</dbReference>
<proteinExistence type="predicted"/>
<dbReference type="Proteomes" id="UP000195152">
    <property type="component" value="Unassembled WGS sequence"/>
</dbReference>
<dbReference type="InterPro" id="IPR003896">
    <property type="entry name" value="Bacterial_exotoxin_B"/>
</dbReference>
<dbReference type="Gene3D" id="2.60.120.260">
    <property type="entry name" value="Galactose-binding domain-like"/>
    <property type="match status" value="1"/>
</dbReference>
<dbReference type="InterPro" id="IPR053742">
    <property type="entry name" value="Fungal_ImmunoLectin_sf"/>
</dbReference>
<dbReference type="InterPro" id="IPR011658">
    <property type="entry name" value="PA14_dom"/>
</dbReference>
<evidence type="ECO:0000313" key="2">
    <source>
        <dbReference type="EMBL" id="OTW44059.1"/>
    </source>
</evidence>
<evidence type="ECO:0000313" key="3">
    <source>
        <dbReference type="Proteomes" id="UP000195152"/>
    </source>
</evidence>
<sequence>MKLKSTFKCLTITAVLSQITVYPTTSYAENIDRTINTDKSKEEQNSQGLLGYHFKDNQFEKLSYIEVGIKNKEEEKKQRMKRSIEDEKNLSIQSVRWLGRLVVPETGEYTLSTSFDQHVILQINGETVLNKGKTVKSVSLEKDKAYEVKIEYQNTENIETDLQLFWSINGQDKKLIPHQNIVSPDFSKKENLPEDKLNTALIPNSNLFNGKASSTNMEDTDQDGIPNEWEEKGYTFKNQQIVKWDDSYLSQGYKKYLSNPYKARTIADPYTDFEKVSGHMPAATKEDARDPLVAAYPAVGVGMENLLFSKNENVTEGSSGTMSKSVTDTNTNTNNVDLSAKLGWNDKGFGFEFTPKYSHTWTNSTAVQNSESESWSSQVGINSAESAYLNANVRYYNAGTAPIYDLKPTTNFVLQNSGKSLATITAGPNQIGNSLGPGDTYPKVGQAPISLDKANDAGTVKIPINKDYLDALQSNSEALDLETTQNKGQYGVLDATGQLITDSSKQWDPVRTNIDSVSGSLTLNLGSSKESLERRVAAKNDDDPEDKTPEITIGEAIKKAFNAKEKDGRLYYVNSNGENVFLDESSVNLIGDENTKKDIEQQLEHMEDKKVYNAKWKRGMKITIHVPTSYYDFEKSGDSQWYNTYQDNGGYTGEKTGRINPGSNGYAIKDFTLKPYTSYTARAYVKASSSETDAVFYVDSDINSIGKGIKQNIKATGDKWKLVEMSFNTGSNPELFKKVGFKNQGNVQLQFDDVSVTEWKTEENLEKTHSMENWDVDPSKQYVKGGTFSHVPNSKIRYQWKINDNWEKIIPAPPVDNYGKRVMEKNFNFNDHVELYAVDEHNDYLKVKVAEHNKGDAITEDVLKSSHQFSTWIKSKAPGGGSYTDGWYFERIPDGVLHCVTKYKVSINGGKPVTRDRYNPDKNGRMEVNLLEYNGGRGVKEGSRIEAWAILSNGKEAKVLDKKTS</sequence>
<dbReference type="InterPro" id="IPR037149">
    <property type="entry name" value="PA_heptamer_dom_sf"/>
</dbReference>